<dbReference type="CDD" id="cd06578">
    <property type="entry name" value="HemD"/>
    <property type="match status" value="1"/>
</dbReference>
<protein>
    <recommendedName>
        <fullName evidence="1">Tetrapyrrole biosynthesis uroporphyrinogen III synthase domain-containing protein</fullName>
    </recommendedName>
</protein>
<accession>A0A382LFV2</accession>
<evidence type="ECO:0000313" key="2">
    <source>
        <dbReference type="EMBL" id="SVC35486.1"/>
    </source>
</evidence>
<gene>
    <name evidence="2" type="ORF">METZ01_LOCUS288340</name>
</gene>
<dbReference type="Gene3D" id="3.40.50.10090">
    <property type="match status" value="1"/>
</dbReference>
<dbReference type="AlphaFoldDB" id="A0A382LFV2"/>
<dbReference type="SUPFAM" id="SSF69618">
    <property type="entry name" value="HemD-like"/>
    <property type="match status" value="1"/>
</dbReference>
<feature type="non-terminal residue" evidence="2">
    <location>
        <position position="101"/>
    </location>
</feature>
<feature type="domain" description="Tetrapyrrole biosynthesis uroporphyrinogen III synthase" evidence="1">
    <location>
        <begin position="14"/>
        <end position="101"/>
    </location>
</feature>
<dbReference type="InterPro" id="IPR003754">
    <property type="entry name" value="4pyrrol_synth_uPrphyn_synth"/>
</dbReference>
<organism evidence="2">
    <name type="scientific">marine metagenome</name>
    <dbReference type="NCBI Taxonomy" id="408172"/>
    <lineage>
        <taxon>unclassified sequences</taxon>
        <taxon>metagenomes</taxon>
        <taxon>ecological metagenomes</taxon>
    </lineage>
</organism>
<dbReference type="InterPro" id="IPR036108">
    <property type="entry name" value="4pyrrol_syn_uPrphyn_synt_sf"/>
</dbReference>
<dbReference type="GO" id="GO:0033014">
    <property type="term" value="P:tetrapyrrole biosynthetic process"/>
    <property type="evidence" value="ECO:0007669"/>
    <property type="project" value="InterPro"/>
</dbReference>
<evidence type="ECO:0000259" key="1">
    <source>
        <dbReference type="Pfam" id="PF02602"/>
    </source>
</evidence>
<dbReference type="Pfam" id="PF02602">
    <property type="entry name" value="HEM4"/>
    <property type="match status" value="1"/>
</dbReference>
<proteinExistence type="predicted"/>
<dbReference type="GO" id="GO:0004852">
    <property type="term" value="F:uroporphyrinogen-III synthase activity"/>
    <property type="evidence" value="ECO:0007669"/>
    <property type="project" value="InterPro"/>
</dbReference>
<name>A0A382LFV2_9ZZZZ</name>
<dbReference type="EMBL" id="UINC01086746">
    <property type="protein sequence ID" value="SVC35486.1"/>
    <property type="molecule type" value="Genomic_DNA"/>
</dbReference>
<sequence length="101" mass="11529">MHILFTRPLEDSEELILKFRDLGHKVSHMPVIQIEKVEYEKINFLDYKAVIFTSANALKFLDTKLIDKKIICFCVGSATEKKALSLGFQNVITAEGNVRTL</sequence>
<reference evidence="2" key="1">
    <citation type="submission" date="2018-05" db="EMBL/GenBank/DDBJ databases">
        <authorList>
            <person name="Lanie J.A."/>
            <person name="Ng W.-L."/>
            <person name="Kazmierczak K.M."/>
            <person name="Andrzejewski T.M."/>
            <person name="Davidsen T.M."/>
            <person name="Wayne K.J."/>
            <person name="Tettelin H."/>
            <person name="Glass J.I."/>
            <person name="Rusch D."/>
            <person name="Podicherti R."/>
            <person name="Tsui H.-C.T."/>
            <person name="Winkler M.E."/>
        </authorList>
    </citation>
    <scope>NUCLEOTIDE SEQUENCE</scope>
</reference>